<accession>A0A1H1X932</accession>
<evidence type="ECO:0000256" key="1">
    <source>
        <dbReference type="SAM" id="Phobius"/>
    </source>
</evidence>
<dbReference type="Proteomes" id="UP000243904">
    <property type="component" value="Chromosome I"/>
</dbReference>
<keyword evidence="1" id="KW-0472">Membrane</keyword>
<reference evidence="3" key="1">
    <citation type="submission" date="2016-10" db="EMBL/GenBank/DDBJ databases">
        <authorList>
            <person name="Varghese N."/>
            <person name="Submissions S."/>
        </authorList>
    </citation>
    <scope>NUCLEOTIDE SEQUENCE [LARGE SCALE GENOMIC DNA]</scope>
    <source>
        <strain evidence="3">GAS369</strain>
    </source>
</reference>
<protein>
    <submittedName>
        <fullName evidence="2">Uncharacterized protein</fullName>
    </submittedName>
</protein>
<feature type="transmembrane region" description="Helical" evidence="1">
    <location>
        <begin position="12"/>
        <end position="30"/>
    </location>
</feature>
<gene>
    <name evidence="2" type="ORF">SAMN05444158_4212</name>
</gene>
<name>A0A1H1X932_9BRAD</name>
<keyword evidence="1" id="KW-1133">Transmembrane helix</keyword>
<dbReference type="EMBL" id="LT629750">
    <property type="protein sequence ID" value="SDT05722.1"/>
    <property type="molecule type" value="Genomic_DNA"/>
</dbReference>
<evidence type="ECO:0000313" key="2">
    <source>
        <dbReference type="EMBL" id="SDT05722.1"/>
    </source>
</evidence>
<keyword evidence="1" id="KW-0812">Transmembrane</keyword>
<sequence>MFQKVEWVSFQAAAVVDALLFIASCFYAALRKDQIVVEALSGTAQIIAFAAFAASLSCVVASATLSLRDPPLAAWDHYRSNNRRNRMLRFPQPTSISKTQ</sequence>
<dbReference type="RefSeq" id="WP_146688649.1">
    <property type="nucleotide sequence ID" value="NZ_LT629750.1"/>
</dbReference>
<dbReference type="AlphaFoldDB" id="A0A1H1X932"/>
<evidence type="ECO:0000313" key="3">
    <source>
        <dbReference type="Proteomes" id="UP000243904"/>
    </source>
</evidence>
<proteinExistence type="predicted"/>
<organism evidence="2 3">
    <name type="scientific">Bradyrhizobium canariense</name>
    <dbReference type="NCBI Taxonomy" id="255045"/>
    <lineage>
        <taxon>Bacteria</taxon>
        <taxon>Pseudomonadati</taxon>
        <taxon>Pseudomonadota</taxon>
        <taxon>Alphaproteobacteria</taxon>
        <taxon>Hyphomicrobiales</taxon>
        <taxon>Nitrobacteraceae</taxon>
        <taxon>Bradyrhizobium</taxon>
    </lineage>
</organism>
<keyword evidence="3" id="KW-1185">Reference proteome</keyword>
<feature type="transmembrane region" description="Helical" evidence="1">
    <location>
        <begin position="42"/>
        <end position="65"/>
    </location>
</feature>